<dbReference type="PRINTS" id="PR00081">
    <property type="entry name" value="GDHRDH"/>
</dbReference>
<dbReference type="EC" id="1.1.-.-" evidence="2"/>
<dbReference type="PROSITE" id="PS00061">
    <property type="entry name" value="ADH_SHORT"/>
    <property type="match status" value="1"/>
</dbReference>
<keyword evidence="2" id="KW-0560">Oxidoreductase</keyword>
<dbReference type="Pfam" id="PF00106">
    <property type="entry name" value="adh_short"/>
    <property type="match status" value="1"/>
</dbReference>
<dbReference type="InterPro" id="IPR002347">
    <property type="entry name" value="SDR_fam"/>
</dbReference>
<keyword evidence="3" id="KW-1185">Reference proteome</keyword>
<name>A0ABZ0HZM6_9GAMM</name>
<protein>
    <submittedName>
        <fullName evidence="2">SDR family oxidoreductase</fullName>
        <ecNumber evidence="2">1.1.-.-</ecNumber>
    </submittedName>
</protein>
<evidence type="ECO:0000313" key="2">
    <source>
        <dbReference type="EMBL" id="WOJ92709.1"/>
    </source>
</evidence>
<sequence length="284" mass="30404">MQSVVITGVSTGIGHAAAKVMIARGFRVFGSVRNQADAERVQAELGDNFAPLIFDVVDTAAIAKAAASVREALGGTTLAGLVNNAGIAVSGPLLEVPESDYRKQLEVNLMGPFLVTQAFAPLLGADPELQGPPGRIVNISSVSGIRAMPFLGPYSASKFGLEGYSESLRRELMLFGIDVIVIGPGPVKTAIWDKAEDVDVEQYANSPYRPILERFQKVFISQGRDGYPADRLGELIYTALTTAKPKVRYAAVKGRKIEKLMMQVASPRMLDKAIAKMLGLAKKV</sequence>
<dbReference type="PRINTS" id="PR00080">
    <property type="entry name" value="SDRFAMILY"/>
</dbReference>
<evidence type="ECO:0000313" key="3">
    <source>
        <dbReference type="Proteomes" id="UP001626537"/>
    </source>
</evidence>
<accession>A0ABZ0HZM6</accession>
<dbReference type="RefSeq" id="WP_407347308.1">
    <property type="nucleotide sequence ID" value="NZ_CP136864.1"/>
</dbReference>
<proteinExistence type="inferred from homology"/>
<dbReference type="Proteomes" id="UP001626537">
    <property type="component" value="Chromosome"/>
</dbReference>
<dbReference type="PANTHER" id="PTHR43313">
    <property type="entry name" value="SHORT-CHAIN DEHYDROGENASE/REDUCTASE FAMILY 9C"/>
    <property type="match status" value="1"/>
</dbReference>
<organism evidence="2 3">
    <name type="scientific">Congregibacter variabilis</name>
    <dbReference type="NCBI Taxonomy" id="3081200"/>
    <lineage>
        <taxon>Bacteria</taxon>
        <taxon>Pseudomonadati</taxon>
        <taxon>Pseudomonadota</taxon>
        <taxon>Gammaproteobacteria</taxon>
        <taxon>Cellvibrionales</taxon>
        <taxon>Halieaceae</taxon>
        <taxon>Congregibacter</taxon>
    </lineage>
</organism>
<comment type="similarity">
    <text evidence="1">Belongs to the short-chain dehydrogenases/reductases (SDR) family.</text>
</comment>
<dbReference type="GO" id="GO:0016491">
    <property type="term" value="F:oxidoreductase activity"/>
    <property type="evidence" value="ECO:0007669"/>
    <property type="project" value="UniProtKB-KW"/>
</dbReference>
<reference evidence="2 3" key="1">
    <citation type="submission" date="2023-10" db="EMBL/GenBank/DDBJ databases">
        <title>Two novel species belonging to the OM43/NOR5 clade.</title>
        <authorList>
            <person name="Park M."/>
        </authorList>
    </citation>
    <scope>NUCLEOTIDE SEQUENCE [LARGE SCALE GENOMIC DNA]</scope>
    <source>
        <strain evidence="2 3">IMCC43200</strain>
    </source>
</reference>
<evidence type="ECO:0000256" key="1">
    <source>
        <dbReference type="RuleBase" id="RU000363"/>
    </source>
</evidence>
<dbReference type="InterPro" id="IPR036291">
    <property type="entry name" value="NAD(P)-bd_dom_sf"/>
</dbReference>
<dbReference type="Gene3D" id="3.40.50.720">
    <property type="entry name" value="NAD(P)-binding Rossmann-like Domain"/>
    <property type="match status" value="1"/>
</dbReference>
<dbReference type="PANTHER" id="PTHR43313:SF1">
    <property type="entry name" value="3BETA-HYDROXYSTEROID DEHYDROGENASE DHS-16"/>
    <property type="match status" value="1"/>
</dbReference>
<dbReference type="CDD" id="cd05374">
    <property type="entry name" value="17beta-HSD-like_SDR_c"/>
    <property type="match status" value="1"/>
</dbReference>
<dbReference type="InterPro" id="IPR020904">
    <property type="entry name" value="Sc_DH/Rdtase_CS"/>
</dbReference>
<dbReference type="SUPFAM" id="SSF51735">
    <property type="entry name" value="NAD(P)-binding Rossmann-fold domains"/>
    <property type="match status" value="1"/>
</dbReference>
<dbReference type="EMBL" id="CP136864">
    <property type="protein sequence ID" value="WOJ92709.1"/>
    <property type="molecule type" value="Genomic_DNA"/>
</dbReference>
<gene>
    <name evidence="2" type="ORF">R0135_13065</name>
</gene>